<accession>A0A0B1QA24</accession>
<comment type="caution">
    <text evidence="2">The sequence shown here is derived from an EMBL/GenBank/DDBJ whole genome shotgun (WGS) entry which is preliminary data.</text>
</comment>
<dbReference type="Pfam" id="PF03886">
    <property type="entry name" value="ABC_trans_aux"/>
    <property type="match status" value="1"/>
</dbReference>
<dbReference type="SUPFAM" id="SSF159594">
    <property type="entry name" value="XCC0632-like"/>
    <property type="match status" value="1"/>
</dbReference>
<dbReference type="AlphaFoldDB" id="A0A0B1QA24"/>
<dbReference type="RefSeq" id="WP_039189740.1">
    <property type="nucleotide sequence ID" value="NZ_JRFJ01000001.1"/>
</dbReference>
<dbReference type="EMBL" id="JRFJ01000001">
    <property type="protein sequence ID" value="KHJ56226.1"/>
    <property type="molecule type" value="Genomic_DNA"/>
</dbReference>
<dbReference type="Gene3D" id="3.40.50.10610">
    <property type="entry name" value="ABC-type transport auxiliary lipoprotein component"/>
    <property type="match status" value="1"/>
</dbReference>
<feature type="domain" description="ABC-type transport auxiliary lipoprotein component" evidence="1">
    <location>
        <begin position="30"/>
        <end position="190"/>
    </location>
</feature>
<reference evidence="2 3" key="1">
    <citation type="submission" date="2014-09" db="EMBL/GenBank/DDBJ databases">
        <title>Isolation and characterization of Aurantimonas altamirensis ON-56566 from clinical sample following a dog bite.</title>
        <authorList>
            <person name="Eshaghi A."/>
            <person name="Li A."/>
            <person name="Shahinas D."/>
            <person name="Bahn P."/>
            <person name="Kus J.V."/>
            <person name="Patel S.N."/>
        </authorList>
    </citation>
    <scope>NUCLEOTIDE SEQUENCE [LARGE SCALE GENOMIC DNA]</scope>
    <source>
        <strain evidence="2 3">ON-56566</strain>
    </source>
</reference>
<proteinExistence type="predicted"/>
<evidence type="ECO:0000259" key="1">
    <source>
        <dbReference type="Pfam" id="PF03886"/>
    </source>
</evidence>
<protein>
    <submittedName>
        <fullName evidence="2">ABC transporter</fullName>
    </submittedName>
</protein>
<dbReference type="PROSITE" id="PS51257">
    <property type="entry name" value="PROKAR_LIPOPROTEIN"/>
    <property type="match status" value="1"/>
</dbReference>
<dbReference type="OrthoDB" id="9808689at2"/>
<name>A0A0B1QA24_9HYPH</name>
<evidence type="ECO:0000313" key="3">
    <source>
        <dbReference type="Proteomes" id="UP000030826"/>
    </source>
</evidence>
<gene>
    <name evidence="2" type="ORF">LA66_06495</name>
</gene>
<sequence>MTLFARSLLPAALAATLAGCASLSPPPQTFDLTAPAGAGGSSRVQRSQILVPEPTTTGTLDSERVVVMPAPLTVEYLGQSQWSDRLPRLVQLRLVQAFQNSGRFSAVGVPGQGLAIDYQVVTNIRNFEISYETGQPVAKIAIAVTALDDKTGTVRATRIFTVSEPIAGQGNAALIAGLNGAFERISAEIVGWFAQVA</sequence>
<evidence type="ECO:0000313" key="2">
    <source>
        <dbReference type="EMBL" id="KHJ56226.1"/>
    </source>
</evidence>
<dbReference type="InterPro" id="IPR005586">
    <property type="entry name" value="ABC_trans_aux"/>
</dbReference>
<organism evidence="2 3">
    <name type="scientific">Aureimonas altamirensis</name>
    <dbReference type="NCBI Taxonomy" id="370622"/>
    <lineage>
        <taxon>Bacteria</taxon>
        <taxon>Pseudomonadati</taxon>
        <taxon>Pseudomonadota</taxon>
        <taxon>Alphaproteobacteria</taxon>
        <taxon>Hyphomicrobiales</taxon>
        <taxon>Aurantimonadaceae</taxon>
        <taxon>Aureimonas</taxon>
    </lineage>
</organism>
<dbReference type="STRING" id="370622.LA66_06495"/>
<dbReference type="Proteomes" id="UP000030826">
    <property type="component" value="Unassembled WGS sequence"/>
</dbReference>